<evidence type="ECO:0000256" key="4">
    <source>
        <dbReference type="ARBA" id="ARBA00022692"/>
    </source>
</evidence>
<dbReference type="InterPro" id="IPR010920">
    <property type="entry name" value="LSM_dom_sf"/>
</dbReference>
<keyword evidence="12" id="KW-1185">Reference proteome</keyword>
<keyword evidence="3" id="KW-1003">Cell membrane</keyword>
<feature type="transmembrane region" description="Helical" evidence="7">
    <location>
        <begin position="18"/>
        <end position="40"/>
    </location>
</feature>
<dbReference type="InterPro" id="IPR023408">
    <property type="entry name" value="MscS_beta-dom_sf"/>
</dbReference>
<keyword evidence="5 7" id="KW-1133">Transmembrane helix</keyword>
<comment type="similarity">
    <text evidence="2">Belongs to the MscS (TC 1.A.23) family.</text>
</comment>
<dbReference type="SUPFAM" id="SSF50182">
    <property type="entry name" value="Sm-like ribonucleoproteins"/>
    <property type="match status" value="1"/>
</dbReference>
<dbReference type="OrthoDB" id="9809206at2"/>
<feature type="transmembrane region" description="Helical" evidence="7">
    <location>
        <begin position="61"/>
        <end position="79"/>
    </location>
</feature>
<dbReference type="AlphaFoldDB" id="A0A1M6D0B7"/>
<dbReference type="RefSeq" id="WP_073047350.1">
    <property type="nucleotide sequence ID" value="NZ_FQZL01000006.1"/>
</dbReference>
<dbReference type="GO" id="GO:0005886">
    <property type="term" value="C:plasma membrane"/>
    <property type="evidence" value="ECO:0007669"/>
    <property type="project" value="UniProtKB-SubCell"/>
</dbReference>
<dbReference type="Pfam" id="PF21088">
    <property type="entry name" value="MS_channel_1st"/>
    <property type="match status" value="1"/>
</dbReference>
<feature type="transmembrane region" description="Helical" evidence="7">
    <location>
        <begin position="94"/>
        <end position="115"/>
    </location>
</feature>
<evidence type="ECO:0000259" key="8">
    <source>
        <dbReference type="Pfam" id="PF00924"/>
    </source>
</evidence>
<keyword evidence="6 7" id="KW-0472">Membrane</keyword>
<keyword evidence="4 7" id="KW-0812">Transmembrane</keyword>
<evidence type="ECO:0000259" key="9">
    <source>
        <dbReference type="Pfam" id="PF21082"/>
    </source>
</evidence>
<dbReference type="InterPro" id="IPR049278">
    <property type="entry name" value="MS_channel_C"/>
</dbReference>
<name>A0A1M6D0B7_9FIRM</name>
<dbReference type="Pfam" id="PF00924">
    <property type="entry name" value="MS_channel_2nd"/>
    <property type="match status" value="1"/>
</dbReference>
<reference evidence="11 12" key="1">
    <citation type="submission" date="2016-11" db="EMBL/GenBank/DDBJ databases">
        <authorList>
            <person name="Jaros S."/>
            <person name="Januszkiewicz K."/>
            <person name="Wedrychowicz H."/>
        </authorList>
    </citation>
    <scope>NUCLEOTIDE SEQUENCE [LARGE SCALE GENOMIC DNA]</scope>
    <source>
        <strain evidence="11 12">DSM 17477</strain>
    </source>
</reference>
<evidence type="ECO:0000259" key="10">
    <source>
        <dbReference type="Pfam" id="PF21088"/>
    </source>
</evidence>
<proteinExistence type="inferred from homology"/>
<organism evidence="11 12">
    <name type="scientific">Dethiosulfatibacter aminovorans DSM 17477</name>
    <dbReference type="NCBI Taxonomy" id="1121476"/>
    <lineage>
        <taxon>Bacteria</taxon>
        <taxon>Bacillati</taxon>
        <taxon>Bacillota</taxon>
        <taxon>Tissierellia</taxon>
        <taxon>Dethiosulfatibacter</taxon>
    </lineage>
</organism>
<sequence>MTELIFSRIPTMGEIGKVFLIILIVLVLRRLFVTQIIKWMSRAFKKLKVLNIMIEKTKKPLSIIILATGIFFALITLPFNENLMSFLLSVYKSLFVFMAAQTMIRIVEAYFNAYVIKRSEDRRQKQVNTLISKIIKLVVIIIAILIILTEFDVKVQSLLAGIGISGIAFALAAQDTLKNIFGGIIIYMDSPFNIGDIIIINNIEGIVEDIGLRSTKLRAFDKGLVSMPNAAFTDGTVHNYSRRGSRRQRHYVGVTYSTKPEKIRKIISGIKELLISETDVENDGIIVRFEKFGGSSLDILISYYATKLDYNEFMEVVERINLKIMELFHKEEVDFAFPSMSLYFENELKKGMAKE</sequence>
<feature type="domain" description="Mechanosensitive ion channel MscS" evidence="8">
    <location>
        <begin position="175"/>
        <end position="242"/>
    </location>
</feature>
<feature type="transmembrane region" description="Helical" evidence="7">
    <location>
        <begin position="155"/>
        <end position="173"/>
    </location>
</feature>
<dbReference type="InterPro" id="IPR006685">
    <property type="entry name" value="MscS_channel_2nd"/>
</dbReference>
<evidence type="ECO:0000313" key="12">
    <source>
        <dbReference type="Proteomes" id="UP000184052"/>
    </source>
</evidence>
<dbReference type="GO" id="GO:0055085">
    <property type="term" value="P:transmembrane transport"/>
    <property type="evidence" value="ECO:0007669"/>
    <property type="project" value="InterPro"/>
</dbReference>
<dbReference type="Gene3D" id="3.30.70.100">
    <property type="match status" value="1"/>
</dbReference>
<dbReference type="Proteomes" id="UP000184052">
    <property type="component" value="Unassembled WGS sequence"/>
</dbReference>
<feature type="transmembrane region" description="Helical" evidence="7">
    <location>
        <begin position="127"/>
        <end position="149"/>
    </location>
</feature>
<evidence type="ECO:0000256" key="1">
    <source>
        <dbReference type="ARBA" id="ARBA00004651"/>
    </source>
</evidence>
<evidence type="ECO:0000256" key="3">
    <source>
        <dbReference type="ARBA" id="ARBA00022475"/>
    </source>
</evidence>
<evidence type="ECO:0000256" key="6">
    <source>
        <dbReference type="ARBA" id="ARBA00023136"/>
    </source>
</evidence>
<accession>A0A1M6D0B7</accession>
<evidence type="ECO:0000256" key="5">
    <source>
        <dbReference type="ARBA" id="ARBA00022989"/>
    </source>
</evidence>
<dbReference type="Pfam" id="PF21082">
    <property type="entry name" value="MS_channel_3rd"/>
    <property type="match status" value="1"/>
</dbReference>
<dbReference type="PANTHER" id="PTHR30566:SF5">
    <property type="entry name" value="MECHANOSENSITIVE ION CHANNEL PROTEIN 1, MITOCHONDRIAL-RELATED"/>
    <property type="match status" value="1"/>
</dbReference>
<dbReference type="PANTHER" id="PTHR30566">
    <property type="entry name" value="YNAI-RELATED MECHANOSENSITIVE ION CHANNEL"/>
    <property type="match status" value="1"/>
</dbReference>
<feature type="domain" description="Mechanosensitive ion channel transmembrane helices 2/3" evidence="10">
    <location>
        <begin position="133"/>
        <end position="174"/>
    </location>
</feature>
<protein>
    <submittedName>
        <fullName evidence="11">MscS family membrane protein</fullName>
    </submittedName>
</protein>
<dbReference type="SUPFAM" id="SSF82689">
    <property type="entry name" value="Mechanosensitive channel protein MscS (YggB), C-terminal domain"/>
    <property type="match status" value="1"/>
</dbReference>
<comment type="subcellular location">
    <subcellularLocation>
        <location evidence="1">Cell membrane</location>
        <topology evidence="1">Multi-pass membrane protein</topology>
    </subcellularLocation>
</comment>
<dbReference type="SUPFAM" id="SSF82861">
    <property type="entry name" value="Mechanosensitive channel protein MscS (YggB), transmembrane region"/>
    <property type="match status" value="1"/>
</dbReference>
<dbReference type="Gene3D" id="2.30.30.60">
    <property type="match status" value="1"/>
</dbReference>
<evidence type="ECO:0000313" key="11">
    <source>
        <dbReference type="EMBL" id="SHI66696.1"/>
    </source>
</evidence>
<dbReference type="InterPro" id="IPR011014">
    <property type="entry name" value="MscS_channel_TM-2"/>
</dbReference>
<dbReference type="InterPro" id="IPR011066">
    <property type="entry name" value="MscS_channel_C_sf"/>
</dbReference>
<feature type="domain" description="Mechanosensitive ion channel MscS C-terminal" evidence="9">
    <location>
        <begin position="252"/>
        <end position="335"/>
    </location>
</feature>
<evidence type="ECO:0000256" key="7">
    <source>
        <dbReference type="SAM" id="Phobius"/>
    </source>
</evidence>
<dbReference type="InterPro" id="IPR049142">
    <property type="entry name" value="MS_channel_1st"/>
</dbReference>
<gene>
    <name evidence="11" type="ORF">SAMN02745751_00739</name>
</gene>
<dbReference type="Gene3D" id="1.10.287.1260">
    <property type="match status" value="1"/>
</dbReference>
<evidence type="ECO:0000256" key="2">
    <source>
        <dbReference type="ARBA" id="ARBA00008017"/>
    </source>
</evidence>
<dbReference type="EMBL" id="FQZL01000006">
    <property type="protein sequence ID" value="SHI66696.1"/>
    <property type="molecule type" value="Genomic_DNA"/>
</dbReference>